<organism evidence="3 4">
    <name type="scientific">Sistotremastrum suecicum HHB10207 ss-3</name>
    <dbReference type="NCBI Taxonomy" id="1314776"/>
    <lineage>
        <taxon>Eukaryota</taxon>
        <taxon>Fungi</taxon>
        <taxon>Dikarya</taxon>
        <taxon>Basidiomycota</taxon>
        <taxon>Agaricomycotina</taxon>
        <taxon>Agaricomycetes</taxon>
        <taxon>Sistotremastrales</taxon>
        <taxon>Sistotremastraceae</taxon>
        <taxon>Sistotremastrum</taxon>
    </lineage>
</organism>
<evidence type="ECO:0000256" key="1">
    <source>
        <dbReference type="SAM" id="MobiDB-lite"/>
    </source>
</evidence>
<feature type="compositionally biased region" description="Pro residues" evidence="1">
    <location>
        <begin position="67"/>
        <end position="76"/>
    </location>
</feature>
<dbReference type="STRING" id="1314776.A0A165YKW1"/>
<proteinExistence type="predicted"/>
<evidence type="ECO:0000313" key="4">
    <source>
        <dbReference type="Proteomes" id="UP000076798"/>
    </source>
</evidence>
<feature type="compositionally biased region" description="Pro residues" evidence="1">
    <location>
        <begin position="12"/>
        <end position="21"/>
    </location>
</feature>
<dbReference type="PANTHER" id="PTHR12673">
    <property type="entry name" value="FACIOGENITAL DYSPLASIA PROTEIN"/>
    <property type="match status" value="1"/>
</dbReference>
<feature type="region of interest" description="Disordered" evidence="1">
    <location>
        <begin position="295"/>
        <end position="318"/>
    </location>
</feature>
<feature type="region of interest" description="Disordered" evidence="1">
    <location>
        <begin position="621"/>
        <end position="646"/>
    </location>
</feature>
<dbReference type="InterPro" id="IPR051092">
    <property type="entry name" value="FYVE_RhoGEF_PH"/>
</dbReference>
<feature type="region of interest" description="Disordered" evidence="1">
    <location>
        <begin position="887"/>
        <end position="925"/>
    </location>
</feature>
<dbReference type="Pfam" id="PF00621">
    <property type="entry name" value="RhoGEF"/>
    <property type="match status" value="1"/>
</dbReference>
<accession>A0A165YKW1</accession>
<feature type="region of interest" description="Disordered" evidence="1">
    <location>
        <begin position="574"/>
        <end position="600"/>
    </location>
</feature>
<feature type="compositionally biased region" description="Basic residues" evidence="1">
    <location>
        <begin position="1"/>
        <end position="11"/>
    </location>
</feature>
<feature type="region of interest" description="Disordered" evidence="1">
    <location>
        <begin position="1"/>
        <end position="104"/>
    </location>
</feature>
<gene>
    <name evidence="3" type="ORF">SISSUDRAFT_1122927</name>
</gene>
<feature type="region of interest" description="Disordered" evidence="1">
    <location>
        <begin position="230"/>
        <end position="274"/>
    </location>
</feature>
<feature type="compositionally biased region" description="Low complexity" evidence="1">
    <location>
        <begin position="55"/>
        <end position="66"/>
    </location>
</feature>
<dbReference type="Proteomes" id="UP000076798">
    <property type="component" value="Unassembled WGS sequence"/>
</dbReference>
<sequence length="925" mass="102749">MHASNRYRSRSPRPPPLPQSPRPTISVTKPKSKNISSSNLNGPTTPRTPRPSRPSSPEFPARSPALRRPPPVPRSPRPVLSPALKKSSRNDHSQWTSSPVMKEEHIPEDQIAIALSPSDDSLYTGNKRESEIKRTRLQDLVQGLGLGVQLPNHDIPQTPSFDYSPPLKQSNSNMRRISTSPNMTPYIVPSSPYTSPYADIGSQIDRMSDELVRSRHSIGDSYVAMAKQTIRNTKTPPDPDHNSDLSPPEDYGIPPTDSDLSSLGEAKFNTQNDPEEFTVGAAKLIREVSLKSTNSSVAPSSYSSDPASKDSSSGFSQYHHRSIHDNAQDSARNHLLSALHASETYFTNTLRKALSLFVLPLRLRSLSHSPNLLVPSSSPGWIDGLPAPIGRLFDWLEDIVVIHERLLRDMEGIDVDEALMDFSGRLEVYQGYLIRSESVIELVEELIDEPDNDFGEFVRMQGKDPACGGRTLPYFLRMPITRLAEYPEVFKSLLDVTRHTHPSYISILSLYFSCTNTIDVMNEVKRREEEHEFLKNIEKRVIGLEETGWKLARRERRLIAQGLLKLVDDPDIESSNTLKRPMTPGASYGNSNSKAGSKEWDAASTSSSDWISSESSAFASATHFTPHPSPRRRAHSLTHLREKHSHGKDETSVYAFVFTDVMLLTLPSGGSTPEELELLRGIGVSKVLTVVDLSGQTNHDHLIRLDIIPLLSSPSSPSSSPPGGPPHQVHRIYLSLTERMTPRMSLAPSSLIHEARRKWFAAFKQCNMHALRTLVYPEGAEDEREDFEEALKGVRNAGLPMPKSPSQQMISQMQQNQMQGHQNHGQGQKYGMQGPGQGMGMSVGMVNGEREERGWWSLRFQMMMREMRRAQAVGASGVSGGRLGIATNVSTEAQGRAERGHSKERRTKSQLPVPGYGSHGSRRGA</sequence>
<dbReference type="GO" id="GO:0005085">
    <property type="term" value="F:guanyl-nucleotide exchange factor activity"/>
    <property type="evidence" value="ECO:0007669"/>
    <property type="project" value="InterPro"/>
</dbReference>
<dbReference type="AlphaFoldDB" id="A0A165YKW1"/>
<dbReference type="InterPro" id="IPR000219">
    <property type="entry name" value="DH_dom"/>
</dbReference>
<dbReference type="InterPro" id="IPR035899">
    <property type="entry name" value="DBL_dom_sf"/>
</dbReference>
<feature type="non-terminal residue" evidence="3">
    <location>
        <position position="925"/>
    </location>
</feature>
<dbReference type="SMART" id="SM00325">
    <property type="entry name" value="RhoGEF"/>
    <property type="match status" value="1"/>
</dbReference>
<feature type="compositionally biased region" description="Low complexity" evidence="1">
    <location>
        <begin position="295"/>
        <end position="316"/>
    </location>
</feature>
<feature type="domain" description="DH" evidence="2">
    <location>
        <begin position="331"/>
        <end position="524"/>
    </location>
</feature>
<protein>
    <recommendedName>
        <fullName evidence="2">DH domain-containing protein</fullName>
    </recommendedName>
</protein>
<evidence type="ECO:0000259" key="2">
    <source>
        <dbReference type="PROSITE" id="PS50010"/>
    </source>
</evidence>
<dbReference type="OrthoDB" id="1716625at2759"/>
<dbReference type="EMBL" id="KV428247">
    <property type="protein sequence ID" value="KZT33351.1"/>
    <property type="molecule type" value="Genomic_DNA"/>
</dbReference>
<feature type="compositionally biased region" description="Basic residues" evidence="1">
    <location>
        <begin position="629"/>
        <end position="646"/>
    </location>
</feature>
<dbReference type="SUPFAM" id="SSF48065">
    <property type="entry name" value="DBL homology domain (DH-domain)"/>
    <property type="match status" value="1"/>
</dbReference>
<dbReference type="PROSITE" id="PS50010">
    <property type="entry name" value="DH_2"/>
    <property type="match status" value="1"/>
</dbReference>
<keyword evidence="4" id="KW-1185">Reference proteome</keyword>
<dbReference type="PANTHER" id="PTHR12673:SF159">
    <property type="entry name" value="LD03170P"/>
    <property type="match status" value="1"/>
</dbReference>
<dbReference type="Gene3D" id="1.20.900.10">
    <property type="entry name" value="Dbl homology (DH) domain"/>
    <property type="match status" value="1"/>
</dbReference>
<name>A0A165YKW1_9AGAM</name>
<reference evidence="3 4" key="1">
    <citation type="journal article" date="2016" name="Mol. Biol. Evol.">
        <title>Comparative Genomics of Early-Diverging Mushroom-Forming Fungi Provides Insights into the Origins of Lignocellulose Decay Capabilities.</title>
        <authorList>
            <person name="Nagy L.G."/>
            <person name="Riley R."/>
            <person name="Tritt A."/>
            <person name="Adam C."/>
            <person name="Daum C."/>
            <person name="Floudas D."/>
            <person name="Sun H."/>
            <person name="Yadav J.S."/>
            <person name="Pangilinan J."/>
            <person name="Larsson K.H."/>
            <person name="Matsuura K."/>
            <person name="Barry K."/>
            <person name="Labutti K."/>
            <person name="Kuo R."/>
            <person name="Ohm R.A."/>
            <person name="Bhattacharya S.S."/>
            <person name="Shirouzu T."/>
            <person name="Yoshinaga Y."/>
            <person name="Martin F.M."/>
            <person name="Grigoriev I.V."/>
            <person name="Hibbett D.S."/>
        </authorList>
    </citation>
    <scope>NUCLEOTIDE SEQUENCE [LARGE SCALE GENOMIC DNA]</scope>
    <source>
        <strain evidence="3 4">HHB10207 ss-3</strain>
    </source>
</reference>
<evidence type="ECO:0000313" key="3">
    <source>
        <dbReference type="EMBL" id="KZT33351.1"/>
    </source>
</evidence>
<feature type="compositionally biased region" description="Polar residues" evidence="1">
    <location>
        <begin position="27"/>
        <end position="42"/>
    </location>
</feature>
<dbReference type="GO" id="GO:0005737">
    <property type="term" value="C:cytoplasm"/>
    <property type="evidence" value="ECO:0007669"/>
    <property type="project" value="TreeGrafter"/>
</dbReference>